<reference evidence="7" key="1">
    <citation type="journal article" date="2014" name="Genome Announc.">
        <title>Draft Genome Sequence of Clostridium straminisolvens Strain JCM 21531T, Isolated from a Cellulose-Degrading Bacterial Community.</title>
        <authorList>
            <person name="Yuki M."/>
            <person name="Oshima K."/>
            <person name="Suda W."/>
            <person name="Sakamoto M."/>
            <person name="Kitamura K."/>
            <person name="Iida T."/>
            <person name="Hattori M."/>
            <person name="Ohkuma M."/>
        </authorList>
    </citation>
    <scope>NUCLEOTIDE SEQUENCE [LARGE SCALE GENOMIC DNA]</scope>
    <source>
        <strain evidence="7">JCM 21531</strain>
    </source>
</reference>
<evidence type="ECO:0000256" key="3">
    <source>
        <dbReference type="ARBA" id="ARBA00022692"/>
    </source>
</evidence>
<dbReference type="InterPro" id="IPR019264">
    <property type="entry name" value="DUF2179"/>
</dbReference>
<evidence type="ECO:0000256" key="1">
    <source>
        <dbReference type="ARBA" id="ARBA00004651"/>
    </source>
</evidence>
<accession>W4V3P2</accession>
<organism evidence="7 8">
    <name type="scientific">Acetivibrio straminisolvens JCM 21531</name>
    <dbReference type="NCBI Taxonomy" id="1294263"/>
    <lineage>
        <taxon>Bacteria</taxon>
        <taxon>Bacillati</taxon>
        <taxon>Bacillota</taxon>
        <taxon>Clostridia</taxon>
        <taxon>Eubacteriales</taxon>
        <taxon>Oscillospiraceae</taxon>
        <taxon>Acetivibrio</taxon>
    </lineage>
</organism>
<dbReference type="STRING" id="1294263.JCM21531_1221"/>
<keyword evidence="3" id="KW-0812">Transmembrane</keyword>
<keyword evidence="8" id="KW-1185">Reference proteome</keyword>
<protein>
    <recommendedName>
        <fullName evidence="6">DUF2179 domain-containing protein</fullName>
    </recommendedName>
</protein>
<dbReference type="Gene3D" id="3.30.70.120">
    <property type="match status" value="1"/>
</dbReference>
<dbReference type="AlphaFoldDB" id="W4V3P2"/>
<evidence type="ECO:0000313" key="7">
    <source>
        <dbReference type="EMBL" id="GAE87821.1"/>
    </source>
</evidence>
<dbReference type="InterPro" id="IPR015867">
    <property type="entry name" value="N-reg_PII/ATP_PRibTrfase_C"/>
</dbReference>
<evidence type="ECO:0000259" key="6">
    <source>
        <dbReference type="Pfam" id="PF10035"/>
    </source>
</evidence>
<evidence type="ECO:0000256" key="4">
    <source>
        <dbReference type="ARBA" id="ARBA00022989"/>
    </source>
</evidence>
<sequence length="101" mass="11631">MDKNEFELKEQLAKSGFGVTVVDAEGKNGDVKIIYTIIKRKELQEVVRIIEGCNSKAFYSIEDARKVNKGIFRTGTLSHEGTRFFNLFKIHRMFGLNKKMK</sequence>
<gene>
    <name evidence="7" type="ORF">JCM21531_1221</name>
</gene>
<evidence type="ECO:0000256" key="2">
    <source>
        <dbReference type="ARBA" id="ARBA00022475"/>
    </source>
</evidence>
<dbReference type="CDD" id="cd16381">
    <property type="entry name" value="YitT_C_like_1"/>
    <property type="match status" value="1"/>
</dbReference>
<feature type="domain" description="DUF2179" evidence="6">
    <location>
        <begin position="17"/>
        <end position="67"/>
    </location>
</feature>
<proteinExistence type="predicted"/>
<keyword evidence="4" id="KW-1133">Transmembrane helix</keyword>
<dbReference type="EMBL" id="BAVR01000010">
    <property type="protein sequence ID" value="GAE87821.1"/>
    <property type="molecule type" value="Genomic_DNA"/>
</dbReference>
<evidence type="ECO:0000313" key="8">
    <source>
        <dbReference type="Proteomes" id="UP000019109"/>
    </source>
</evidence>
<dbReference type="Proteomes" id="UP000019109">
    <property type="component" value="Unassembled WGS sequence"/>
</dbReference>
<name>W4V3P2_9FIRM</name>
<dbReference type="GO" id="GO:0005886">
    <property type="term" value="C:plasma membrane"/>
    <property type="evidence" value="ECO:0007669"/>
    <property type="project" value="UniProtKB-SubCell"/>
</dbReference>
<keyword evidence="2" id="KW-1003">Cell membrane</keyword>
<dbReference type="PANTHER" id="PTHR40060">
    <property type="entry name" value="UPF0316 PROTEIN YEBE"/>
    <property type="match status" value="1"/>
</dbReference>
<evidence type="ECO:0000256" key="5">
    <source>
        <dbReference type="ARBA" id="ARBA00023136"/>
    </source>
</evidence>
<dbReference type="InterPro" id="IPR022930">
    <property type="entry name" value="UPF0316"/>
</dbReference>
<dbReference type="Pfam" id="PF10035">
    <property type="entry name" value="DUF2179"/>
    <property type="match status" value="1"/>
</dbReference>
<comment type="caution">
    <text evidence="7">The sequence shown here is derived from an EMBL/GenBank/DDBJ whole genome shotgun (WGS) entry which is preliminary data.</text>
</comment>
<comment type="subcellular location">
    <subcellularLocation>
        <location evidence="1">Cell membrane</location>
        <topology evidence="1">Multi-pass membrane protein</topology>
    </subcellularLocation>
</comment>
<dbReference type="PANTHER" id="PTHR40060:SF1">
    <property type="entry name" value="UPF0316 PROTEIN YEBE"/>
    <property type="match status" value="1"/>
</dbReference>
<keyword evidence="5" id="KW-0472">Membrane</keyword>